<evidence type="ECO:0000256" key="2">
    <source>
        <dbReference type="SAM" id="MobiDB-lite"/>
    </source>
</evidence>
<dbReference type="Proteomes" id="UP000636800">
    <property type="component" value="Chromosome 2"/>
</dbReference>
<dbReference type="Pfam" id="PF08392">
    <property type="entry name" value="FAE1_CUT1_RppA"/>
    <property type="match status" value="1"/>
</dbReference>
<dbReference type="GO" id="GO:0016020">
    <property type="term" value="C:membrane"/>
    <property type="evidence" value="ECO:0007669"/>
    <property type="project" value="InterPro"/>
</dbReference>
<feature type="transmembrane region" description="Helical" evidence="3">
    <location>
        <begin position="115"/>
        <end position="136"/>
    </location>
</feature>
<evidence type="ECO:0000313" key="5">
    <source>
        <dbReference type="EMBL" id="KAG0491769.1"/>
    </source>
</evidence>
<evidence type="ECO:0000256" key="3">
    <source>
        <dbReference type="SAM" id="Phobius"/>
    </source>
</evidence>
<dbReference type="GO" id="GO:0016747">
    <property type="term" value="F:acyltransferase activity, transferring groups other than amino-acyl groups"/>
    <property type="evidence" value="ECO:0007669"/>
    <property type="project" value="InterPro"/>
</dbReference>
<organism evidence="5 6">
    <name type="scientific">Vanilla planifolia</name>
    <name type="common">Vanilla</name>
    <dbReference type="NCBI Taxonomy" id="51239"/>
    <lineage>
        <taxon>Eukaryota</taxon>
        <taxon>Viridiplantae</taxon>
        <taxon>Streptophyta</taxon>
        <taxon>Embryophyta</taxon>
        <taxon>Tracheophyta</taxon>
        <taxon>Spermatophyta</taxon>
        <taxon>Magnoliopsida</taxon>
        <taxon>Liliopsida</taxon>
        <taxon>Asparagales</taxon>
        <taxon>Orchidaceae</taxon>
        <taxon>Vanilloideae</taxon>
        <taxon>Vanilleae</taxon>
        <taxon>Vanilla</taxon>
    </lineage>
</organism>
<dbReference type="EMBL" id="JADCNL010000002">
    <property type="protein sequence ID" value="KAG0491769.1"/>
    <property type="molecule type" value="Genomic_DNA"/>
</dbReference>
<name>A0A835V8U0_VANPL</name>
<feature type="domain" description="FAE" evidence="4">
    <location>
        <begin position="134"/>
        <end position="198"/>
    </location>
</feature>
<dbReference type="AlphaFoldDB" id="A0A835V8U0"/>
<dbReference type="OrthoDB" id="10250817at2759"/>
<gene>
    <name evidence="5" type="ORF">HPP92_005167</name>
</gene>
<keyword evidence="3" id="KW-0472">Membrane</keyword>
<proteinExistence type="predicted"/>
<keyword evidence="3" id="KW-0812">Transmembrane</keyword>
<dbReference type="GO" id="GO:0006633">
    <property type="term" value="P:fatty acid biosynthetic process"/>
    <property type="evidence" value="ECO:0007669"/>
    <property type="project" value="InterPro"/>
</dbReference>
<keyword evidence="1" id="KW-0808">Transferase</keyword>
<feature type="region of interest" description="Disordered" evidence="2">
    <location>
        <begin position="47"/>
        <end position="66"/>
    </location>
</feature>
<evidence type="ECO:0000259" key="4">
    <source>
        <dbReference type="Pfam" id="PF08392"/>
    </source>
</evidence>
<keyword evidence="3" id="KW-1133">Transmembrane helix</keyword>
<comment type="caution">
    <text evidence="5">The sequence shown here is derived from an EMBL/GenBank/DDBJ whole genome shotgun (WGS) entry which is preliminary data.</text>
</comment>
<evidence type="ECO:0000313" key="6">
    <source>
        <dbReference type="Proteomes" id="UP000636800"/>
    </source>
</evidence>
<accession>A0A835V8U0</accession>
<evidence type="ECO:0000256" key="1">
    <source>
        <dbReference type="ARBA" id="ARBA00023315"/>
    </source>
</evidence>
<keyword evidence="1" id="KW-0012">Acyltransferase</keyword>
<keyword evidence="6" id="KW-1185">Reference proteome</keyword>
<dbReference type="PANTHER" id="PTHR31561">
    <property type="entry name" value="3-KETOACYL-COA SYNTHASE"/>
    <property type="match status" value="1"/>
</dbReference>
<sequence length="200" mass="23056">MHTASRSRKEKLSWPRPSSSYLSRVVHPIKVDELSCTDLRSELQRWQNQSKALRPPQGISLTSNNRSSSNTKLGYHYLITHAMYVFLTPMVGVLAAQASTFSLQDLFYLWDRLRFNLISVVLCSTLLVFLSTLYFFSRPKPVYLVDFACYKPEDARKCTRQRFVDLSRLTGTFTQENLEFREGSSKDPALGKILTFPRQS</sequence>
<dbReference type="InterPro" id="IPR012392">
    <property type="entry name" value="3-ktacl-CoA_syn"/>
</dbReference>
<dbReference type="InterPro" id="IPR013601">
    <property type="entry name" value="FAE1_typ3_polyketide_synth"/>
</dbReference>
<reference evidence="5 6" key="1">
    <citation type="journal article" date="2020" name="Nat. Food">
        <title>A phased Vanilla planifolia genome enables genetic improvement of flavour and production.</title>
        <authorList>
            <person name="Hasing T."/>
            <person name="Tang H."/>
            <person name="Brym M."/>
            <person name="Khazi F."/>
            <person name="Huang T."/>
            <person name="Chambers A.H."/>
        </authorList>
    </citation>
    <scope>NUCLEOTIDE SEQUENCE [LARGE SCALE GENOMIC DNA]</scope>
    <source>
        <tissue evidence="5">Leaf</tissue>
    </source>
</reference>
<protein>
    <recommendedName>
        <fullName evidence="4">FAE domain-containing protein</fullName>
    </recommendedName>
</protein>
<feature type="transmembrane region" description="Helical" evidence="3">
    <location>
        <begin position="75"/>
        <end position="95"/>
    </location>
</feature>